<organism evidence="15 16">
    <name type="scientific">Ceratina calcarata</name>
    <dbReference type="NCBI Taxonomy" id="156304"/>
    <lineage>
        <taxon>Eukaryota</taxon>
        <taxon>Metazoa</taxon>
        <taxon>Ecdysozoa</taxon>
        <taxon>Arthropoda</taxon>
        <taxon>Hexapoda</taxon>
        <taxon>Insecta</taxon>
        <taxon>Pterygota</taxon>
        <taxon>Neoptera</taxon>
        <taxon>Endopterygota</taxon>
        <taxon>Hymenoptera</taxon>
        <taxon>Apocrita</taxon>
        <taxon>Aculeata</taxon>
        <taxon>Apoidea</taxon>
        <taxon>Anthophila</taxon>
        <taxon>Apidae</taxon>
        <taxon>Ceratina</taxon>
        <taxon>Zadontomerus</taxon>
    </lineage>
</organism>
<keyword evidence="15" id="KW-1185">Reference proteome</keyword>
<dbReference type="SMART" id="SM00033">
    <property type="entry name" value="CH"/>
    <property type="match status" value="1"/>
</dbReference>
<dbReference type="InterPro" id="IPR036872">
    <property type="entry name" value="CH_dom_sf"/>
</dbReference>
<evidence type="ECO:0000256" key="1">
    <source>
        <dbReference type="ARBA" id="ARBA00004126"/>
    </source>
</evidence>
<evidence type="ECO:0000256" key="13">
    <source>
        <dbReference type="SAM" id="MobiDB-lite"/>
    </source>
</evidence>
<dbReference type="Gene3D" id="1.10.418.10">
    <property type="entry name" value="Calponin-like domain"/>
    <property type="match status" value="1"/>
</dbReference>
<dbReference type="Pfam" id="PF00307">
    <property type="entry name" value="CH"/>
    <property type="match status" value="1"/>
</dbReference>
<dbReference type="GO" id="GO:0007097">
    <property type="term" value="P:nuclear migration"/>
    <property type="evidence" value="ECO:0007669"/>
    <property type="project" value="UniProtKB-ARBA"/>
</dbReference>
<evidence type="ECO:0000259" key="14">
    <source>
        <dbReference type="PROSITE" id="PS50021"/>
    </source>
</evidence>
<evidence type="ECO:0000256" key="8">
    <source>
        <dbReference type="ARBA" id="ARBA00023054"/>
    </source>
</evidence>
<proteinExistence type="inferred from homology"/>
<sequence>MSQTPPSPAGSRAGPGSPSTPRGGRLRDRVNYFVGLFEDREARRNADAQLRSPTNPRPSPGPASRPSSRTSDSSFEESFERMVEEGELNGSKVVKFEKITVRKSVREIGGVSSQQQRFLTEASRTPSEEHALEDSAYQSHSHGAPNHGSKSSSVTSFTRFPSEESLPHRRGSSPQQHLDDRTPSEWYAEYRTQSFHNVATRIEYVRSKSEYDAHIVEIKDEQERVQKKTFVNWINSYLSKRSPPLRVDDLIEDLKDGTRLLALLEVLSGEKLPFERGRNLKRPHFLSNANTALQFLQSKKIKLVNINSSDLVDGRPPVVLGLIWTSEI</sequence>
<evidence type="ECO:0000256" key="6">
    <source>
        <dbReference type="ARBA" id="ARBA00022737"/>
    </source>
</evidence>
<dbReference type="AlphaFoldDB" id="A0AAJ7S0M2"/>
<feature type="compositionally biased region" description="Polar residues" evidence="13">
    <location>
        <begin position="111"/>
        <end position="125"/>
    </location>
</feature>
<comment type="similarity">
    <text evidence="3">Belongs to the nesprin family.</text>
</comment>
<feature type="compositionally biased region" description="Basic and acidic residues" evidence="13">
    <location>
        <begin position="37"/>
        <end position="46"/>
    </location>
</feature>
<keyword evidence="11" id="KW-0206">Cytoskeleton</keyword>
<name>A0AAJ7S0M2_9HYME</name>
<evidence type="ECO:0000256" key="7">
    <source>
        <dbReference type="ARBA" id="ARBA00022989"/>
    </source>
</evidence>
<evidence type="ECO:0000256" key="10">
    <source>
        <dbReference type="ARBA" id="ARBA00023203"/>
    </source>
</evidence>
<dbReference type="GO" id="GO:0005640">
    <property type="term" value="C:nuclear outer membrane"/>
    <property type="evidence" value="ECO:0007669"/>
    <property type="project" value="TreeGrafter"/>
</dbReference>
<feature type="compositionally biased region" description="Polar residues" evidence="13">
    <location>
        <begin position="148"/>
        <end position="159"/>
    </location>
</feature>
<dbReference type="GO" id="GO:0006997">
    <property type="term" value="P:nucleus organization"/>
    <property type="evidence" value="ECO:0007669"/>
    <property type="project" value="UniProtKB-ARBA"/>
</dbReference>
<feature type="compositionally biased region" description="Low complexity" evidence="13">
    <location>
        <begin position="9"/>
        <end position="23"/>
    </location>
</feature>
<evidence type="ECO:0000256" key="5">
    <source>
        <dbReference type="ARBA" id="ARBA00022692"/>
    </source>
</evidence>
<comment type="subcellular location">
    <subcellularLocation>
        <location evidence="2">Cytoplasm</location>
        <location evidence="2">Cytoskeleton</location>
    </subcellularLocation>
    <subcellularLocation>
        <location evidence="1">Nucleus membrane</location>
    </subcellularLocation>
</comment>
<dbReference type="PROSITE" id="PS50021">
    <property type="entry name" value="CH"/>
    <property type="match status" value="1"/>
</dbReference>
<dbReference type="GeneID" id="113464296"/>
<dbReference type="GO" id="GO:0005737">
    <property type="term" value="C:cytoplasm"/>
    <property type="evidence" value="ECO:0007669"/>
    <property type="project" value="TreeGrafter"/>
</dbReference>
<dbReference type="KEGG" id="ccal:113464296"/>
<reference evidence="16" key="1">
    <citation type="submission" date="2025-08" db="UniProtKB">
        <authorList>
            <consortium name="RefSeq"/>
        </authorList>
    </citation>
    <scope>IDENTIFICATION</scope>
    <source>
        <tissue evidence="16">Whole body</tissue>
    </source>
</reference>
<keyword evidence="9" id="KW-0472">Membrane</keyword>
<evidence type="ECO:0000256" key="12">
    <source>
        <dbReference type="ARBA" id="ARBA00023242"/>
    </source>
</evidence>
<dbReference type="Proteomes" id="UP000694925">
    <property type="component" value="Unplaced"/>
</dbReference>
<feature type="region of interest" description="Disordered" evidence="13">
    <location>
        <begin position="111"/>
        <end position="181"/>
    </location>
</feature>
<keyword evidence="4" id="KW-0963">Cytoplasm</keyword>
<dbReference type="GO" id="GO:0034993">
    <property type="term" value="C:meiotic nuclear membrane microtubule tethering complex"/>
    <property type="evidence" value="ECO:0007669"/>
    <property type="project" value="TreeGrafter"/>
</dbReference>
<dbReference type="FunFam" id="1.10.418.10:FF:000037">
    <property type="entry name" value="nesprin-1 isoform X1"/>
    <property type="match status" value="1"/>
</dbReference>
<keyword evidence="8" id="KW-0175">Coiled coil</keyword>
<dbReference type="InterPro" id="IPR001715">
    <property type="entry name" value="CH_dom"/>
</dbReference>
<gene>
    <name evidence="16" type="primary">LOC113464296</name>
</gene>
<evidence type="ECO:0000256" key="11">
    <source>
        <dbReference type="ARBA" id="ARBA00023212"/>
    </source>
</evidence>
<evidence type="ECO:0000256" key="2">
    <source>
        <dbReference type="ARBA" id="ARBA00004245"/>
    </source>
</evidence>
<dbReference type="InterPro" id="IPR001589">
    <property type="entry name" value="Actinin_actin-bd_CS"/>
</dbReference>
<dbReference type="RefSeq" id="XP_026669136.1">
    <property type="nucleotide sequence ID" value="XM_026813335.1"/>
</dbReference>
<feature type="compositionally biased region" description="Low complexity" evidence="13">
    <location>
        <begin position="64"/>
        <end position="73"/>
    </location>
</feature>
<dbReference type="PANTHER" id="PTHR47535:SF1">
    <property type="entry name" value="NESPRIN-1"/>
    <property type="match status" value="1"/>
</dbReference>
<keyword evidence="10" id="KW-0009">Actin-binding</keyword>
<feature type="domain" description="Calponin-homology (CH)" evidence="14">
    <location>
        <begin position="224"/>
        <end position="328"/>
    </location>
</feature>
<evidence type="ECO:0000256" key="3">
    <source>
        <dbReference type="ARBA" id="ARBA00008619"/>
    </source>
</evidence>
<dbReference type="GO" id="GO:0005856">
    <property type="term" value="C:cytoskeleton"/>
    <property type="evidence" value="ECO:0007669"/>
    <property type="project" value="UniProtKB-SubCell"/>
</dbReference>
<dbReference type="PROSITE" id="PS00019">
    <property type="entry name" value="ACTININ_1"/>
    <property type="match status" value="1"/>
</dbReference>
<evidence type="ECO:0000313" key="15">
    <source>
        <dbReference type="Proteomes" id="UP000694925"/>
    </source>
</evidence>
<keyword evidence="12" id="KW-0539">Nucleus</keyword>
<protein>
    <submittedName>
        <fullName evidence="16">Uncharacterized protein LOC113464296</fullName>
    </submittedName>
</protein>
<dbReference type="GO" id="GO:0051015">
    <property type="term" value="F:actin filament binding"/>
    <property type="evidence" value="ECO:0007669"/>
    <property type="project" value="TreeGrafter"/>
</dbReference>
<dbReference type="InterPro" id="IPR052403">
    <property type="entry name" value="LINC-complex_assoc"/>
</dbReference>
<dbReference type="SUPFAM" id="SSF47576">
    <property type="entry name" value="Calponin-homology domain, CH-domain"/>
    <property type="match status" value="1"/>
</dbReference>
<keyword evidence="5" id="KW-0812">Transmembrane</keyword>
<evidence type="ECO:0000256" key="4">
    <source>
        <dbReference type="ARBA" id="ARBA00022490"/>
    </source>
</evidence>
<accession>A0AAJ7S0M2</accession>
<feature type="region of interest" description="Disordered" evidence="13">
    <location>
        <begin position="1"/>
        <end position="84"/>
    </location>
</feature>
<keyword evidence="7" id="KW-1133">Transmembrane helix</keyword>
<dbReference type="PANTHER" id="PTHR47535">
    <property type="entry name" value="MUSCLE-SPECIFIC PROTEIN 300 KDA, ISOFORM G"/>
    <property type="match status" value="1"/>
</dbReference>
<evidence type="ECO:0000256" key="9">
    <source>
        <dbReference type="ARBA" id="ARBA00023136"/>
    </source>
</evidence>
<keyword evidence="6" id="KW-0677">Repeat</keyword>
<evidence type="ECO:0000313" key="16">
    <source>
        <dbReference type="RefSeq" id="XP_026669136.1"/>
    </source>
</evidence>